<dbReference type="AlphaFoldDB" id="A0AAQ3RRT5"/>
<protein>
    <submittedName>
        <fullName evidence="2">Uncharacterized protein</fullName>
    </submittedName>
</protein>
<accession>A0AAQ3RRT5</accession>
<proteinExistence type="predicted"/>
<dbReference type="EMBL" id="CP144694">
    <property type="protein sequence ID" value="WVZ01801.1"/>
    <property type="molecule type" value="Genomic_DNA"/>
</dbReference>
<gene>
    <name evidence="2" type="ORF">V8G54_022607</name>
</gene>
<evidence type="ECO:0000313" key="2">
    <source>
        <dbReference type="EMBL" id="WVZ01801.1"/>
    </source>
</evidence>
<sequence>MKFMNLDAEEFIPVYFRQSTYEEMYSSIVYPINCENMWQITPYNDMLPPKKEYCQGGKKRRLQEWELVRDETRMRKGDIQKRCGICKNLCHNRTSCQKSTQEGDVNPDQTQQSNPANQENIPSSNEP</sequence>
<organism evidence="2 3">
    <name type="scientific">Vigna mungo</name>
    <name type="common">Black gram</name>
    <name type="synonym">Phaseolus mungo</name>
    <dbReference type="NCBI Taxonomy" id="3915"/>
    <lineage>
        <taxon>Eukaryota</taxon>
        <taxon>Viridiplantae</taxon>
        <taxon>Streptophyta</taxon>
        <taxon>Embryophyta</taxon>
        <taxon>Tracheophyta</taxon>
        <taxon>Spermatophyta</taxon>
        <taxon>Magnoliopsida</taxon>
        <taxon>eudicotyledons</taxon>
        <taxon>Gunneridae</taxon>
        <taxon>Pentapetalae</taxon>
        <taxon>rosids</taxon>
        <taxon>fabids</taxon>
        <taxon>Fabales</taxon>
        <taxon>Fabaceae</taxon>
        <taxon>Papilionoideae</taxon>
        <taxon>50 kb inversion clade</taxon>
        <taxon>NPAAA clade</taxon>
        <taxon>indigoferoid/millettioid clade</taxon>
        <taxon>Phaseoleae</taxon>
        <taxon>Vigna</taxon>
    </lineage>
</organism>
<reference evidence="2 3" key="1">
    <citation type="journal article" date="2023" name="Life. Sci Alliance">
        <title>Evolutionary insights into 3D genome organization and epigenetic landscape of Vigna mungo.</title>
        <authorList>
            <person name="Junaid A."/>
            <person name="Singh B."/>
            <person name="Bhatia S."/>
        </authorList>
    </citation>
    <scope>NUCLEOTIDE SEQUENCE [LARGE SCALE GENOMIC DNA]</scope>
    <source>
        <strain evidence="2">Urdbean</strain>
    </source>
</reference>
<keyword evidence="3" id="KW-1185">Reference proteome</keyword>
<dbReference type="Proteomes" id="UP001374535">
    <property type="component" value="Chromosome 7"/>
</dbReference>
<evidence type="ECO:0000256" key="1">
    <source>
        <dbReference type="SAM" id="MobiDB-lite"/>
    </source>
</evidence>
<feature type="region of interest" description="Disordered" evidence="1">
    <location>
        <begin position="97"/>
        <end position="127"/>
    </location>
</feature>
<name>A0AAQ3RRT5_VIGMU</name>
<evidence type="ECO:0000313" key="3">
    <source>
        <dbReference type="Proteomes" id="UP001374535"/>
    </source>
</evidence>